<comment type="caution">
    <text evidence="2">The sequence shown here is derived from an EMBL/GenBank/DDBJ whole genome shotgun (WGS) entry which is preliminary data.</text>
</comment>
<organism evidence="2 3">
    <name type="scientific">Carpediemonas membranifera</name>
    <dbReference type="NCBI Taxonomy" id="201153"/>
    <lineage>
        <taxon>Eukaryota</taxon>
        <taxon>Metamonada</taxon>
        <taxon>Carpediemonas-like organisms</taxon>
        <taxon>Carpediemonas</taxon>
    </lineage>
</organism>
<reference evidence="2" key="1">
    <citation type="submission" date="2021-05" db="EMBL/GenBank/DDBJ databases">
        <title>A free-living protist that lacks canonical eukaryotic 1 DNA replication and segregation systems.</title>
        <authorList>
            <person name="Salas-Leiva D.E."/>
            <person name="Tromer E.C."/>
            <person name="Curtis B.A."/>
            <person name="Jerlstrom-Hultqvist J."/>
            <person name="Kolisko M."/>
            <person name="Yi Z."/>
            <person name="Salas-Leiva J.S."/>
            <person name="Gallot-Lavallee L."/>
            <person name="Kops G.J.P.L."/>
            <person name="Archibald J.M."/>
            <person name="Simpson A.G.B."/>
            <person name="Roger A.J."/>
        </authorList>
    </citation>
    <scope>NUCLEOTIDE SEQUENCE</scope>
    <source>
        <strain evidence="2">BICM</strain>
    </source>
</reference>
<feature type="region of interest" description="Disordered" evidence="1">
    <location>
        <begin position="1"/>
        <end position="37"/>
    </location>
</feature>
<dbReference type="AlphaFoldDB" id="A0A8J6APX8"/>
<dbReference type="EMBL" id="JAHDYR010000066">
    <property type="protein sequence ID" value="KAG9390193.1"/>
    <property type="molecule type" value="Genomic_DNA"/>
</dbReference>
<feature type="compositionally biased region" description="Basic and acidic residues" evidence="1">
    <location>
        <begin position="307"/>
        <end position="324"/>
    </location>
</feature>
<evidence type="ECO:0000313" key="2">
    <source>
        <dbReference type="EMBL" id="KAG9390193.1"/>
    </source>
</evidence>
<evidence type="ECO:0000256" key="1">
    <source>
        <dbReference type="SAM" id="MobiDB-lite"/>
    </source>
</evidence>
<accession>A0A8J6APX8</accession>
<feature type="compositionally biased region" description="Low complexity" evidence="1">
    <location>
        <begin position="67"/>
        <end position="79"/>
    </location>
</feature>
<dbReference type="Proteomes" id="UP000717585">
    <property type="component" value="Unassembled WGS sequence"/>
</dbReference>
<evidence type="ECO:0000313" key="3">
    <source>
        <dbReference type="Proteomes" id="UP000717585"/>
    </source>
</evidence>
<feature type="region of interest" description="Disordered" evidence="1">
    <location>
        <begin position="265"/>
        <end position="370"/>
    </location>
</feature>
<feature type="compositionally biased region" description="Basic and acidic residues" evidence="1">
    <location>
        <begin position="1"/>
        <end position="19"/>
    </location>
</feature>
<proteinExistence type="predicted"/>
<protein>
    <submittedName>
        <fullName evidence="2">Uncharacterized protein</fullName>
    </submittedName>
</protein>
<gene>
    <name evidence="2" type="ORF">J8273_8233</name>
</gene>
<feature type="region of interest" description="Disordered" evidence="1">
    <location>
        <begin position="52"/>
        <end position="86"/>
    </location>
</feature>
<sequence length="370" mass="42484">MLPAQREEYMSQLHQHKDANTPVATTPRNEMPPPGKEFICDSCVNESLISERNARSAAQQEADRRIAQATAAQAKAEAAAESERMRAQRLSEMNERQEYHRQAVAREEAAKAAAREQQTREAKEMSAREAKHRAALEEARRRQEEYKRQAAQDYADSIACRVKKAEPETYNTTPMIHWTDARGTPAEEKAAYRDSLRRQMEEKMRHADAEKDMDRRIVAENQEKAEKARQAAISARAAMDREAAEMRKEWTRSIESKREAAQRRAIEARRAEEEANARAAAEQARRDEAARRARENERTSLNNTLDDQIRQREARIRDEKELERMISTPKPTHHHHSHTGQCGVCGKEQPAESMTTVPKTSPLLRRPPTY</sequence>
<feature type="compositionally biased region" description="Basic and acidic residues" evidence="1">
    <location>
        <begin position="265"/>
        <end position="276"/>
    </location>
</feature>
<feature type="region of interest" description="Disordered" evidence="1">
    <location>
        <begin position="105"/>
        <end position="128"/>
    </location>
</feature>
<name>A0A8J6APX8_9EUKA</name>
<feature type="compositionally biased region" description="Basic and acidic residues" evidence="1">
    <location>
        <begin position="283"/>
        <end position="298"/>
    </location>
</feature>
<keyword evidence="3" id="KW-1185">Reference proteome</keyword>